<dbReference type="InterPro" id="IPR050230">
    <property type="entry name" value="CALM/Myosin/TropC-like"/>
</dbReference>
<dbReference type="PANTHER" id="PTHR23048">
    <property type="entry name" value="MYOSIN LIGHT CHAIN 1, 3"/>
    <property type="match status" value="1"/>
</dbReference>
<evidence type="ECO:0000313" key="4">
    <source>
        <dbReference type="Proteomes" id="UP000887574"/>
    </source>
</evidence>
<dbReference type="GO" id="GO:0016460">
    <property type="term" value="C:myosin II complex"/>
    <property type="evidence" value="ECO:0007669"/>
    <property type="project" value="TreeGrafter"/>
</dbReference>
<dbReference type="InterPro" id="IPR002048">
    <property type="entry name" value="EF_hand_dom"/>
</dbReference>
<dbReference type="SMART" id="SM00054">
    <property type="entry name" value="EFh"/>
    <property type="match status" value="2"/>
</dbReference>
<dbReference type="PANTHER" id="PTHR23048:SF0">
    <property type="entry name" value="CALMODULIN LIKE 3"/>
    <property type="match status" value="1"/>
</dbReference>
<evidence type="ECO:0000256" key="1">
    <source>
        <dbReference type="ARBA" id="ARBA00022737"/>
    </source>
</evidence>
<keyword evidence="4" id="KW-1185">Reference proteome</keyword>
<dbReference type="InterPro" id="IPR011992">
    <property type="entry name" value="EF-hand-dom_pair"/>
</dbReference>
<name>A0A915EHN4_9BILA</name>
<evidence type="ECO:0000259" key="3">
    <source>
        <dbReference type="PROSITE" id="PS50222"/>
    </source>
</evidence>
<sequence length="111" mass="12251">MGSRKMFCSENGIIQRTDGFNPGVRVQDVEQLSPGQIDEFKKLFVLFDQDGDGTINAKELGMINEVDADGNGSVDFPEFLTMMARKMKNTDCRDEIRRLSGSASSALLIIA</sequence>
<dbReference type="CDD" id="cd00051">
    <property type="entry name" value="EFh"/>
    <property type="match status" value="1"/>
</dbReference>
<feature type="domain" description="EF-hand" evidence="3">
    <location>
        <begin position="35"/>
        <end position="70"/>
    </location>
</feature>
<dbReference type="Gene3D" id="1.10.238.10">
    <property type="entry name" value="EF-hand"/>
    <property type="match status" value="2"/>
</dbReference>
<dbReference type="PROSITE" id="PS00018">
    <property type="entry name" value="EF_HAND_1"/>
    <property type="match status" value="1"/>
</dbReference>
<proteinExistence type="predicted"/>
<accession>A0A915EHN4</accession>
<keyword evidence="2" id="KW-0106">Calcium</keyword>
<protein>
    <submittedName>
        <fullName evidence="5">EF-hand domain-containing protein</fullName>
    </submittedName>
</protein>
<dbReference type="Proteomes" id="UP000887574">
    <property type="component" value="Unplaced"/>
</dbReference>
<organism evidence="4 5">
    <name type="scientific">Ditylenchus dipsaci</name>
    <dbReference type="NCBI Taxonomy" id="166011"/>
    <lineage>
        <taxon>Eukaryota</taxon>
        <taxon>Metazoa</taxon>
        <taxon>Ecdysozoa</taxon>
        <taxon>Nematoda</taxon>
        <taxon>Chromadorea</taxon>
        <taxon>Rhabditida</taxon>
        <taxon>Tylenchina</taxon>
        <taxon>Tylenchomorpha</taxon>
        <taxon>Sphaerularioidea</taxon>
        <taxon>Anguinidae</taxon>
        <taxon>Anguininae</taxon>
        <taxon>Ditylenchus</taxon>
    </lineage>
</organism>
<dbReference type="PROSITE" id="PS50222">
    <property type="entry name" value="EF_HAND_2"/>
    <property type="match status" value="1"/>
</dbReference>
<reference evidence="5" key="1">
    <citation type="submission" date="2022-11" db="UniProtKB">
        <authorList>
            <consortium name="WormBaseParasite"/>
        </authorList>
    </citation>
    <scope>IDENTIFICATION</scope>
</reference>
<dbReference type="SUPFAM" id="SSF47473">
    <property type="entry name" value="EF-hand"/>
    <property type="match status" value="1"/>
</dbReference>
<keyword evidence="1" id="KW-0677">Repeat</keyword>
<evidence type="ECO:0000313" key="5">
    <source>
        <dbReference type="WBParaSite" id="jg5453"/>
    </source>
</evidence>
<dbReference type="WBParaSite" id="jg5453">
    <property type="protein sequence ID" value="jg5453"/>
    <property type="gene ID" value="jg5453"/>
</dbReference>
<dbReference type="Pfam" id="PF00036">
    <property type="entry name" value="EF-hand_1"/>
    <property type="match status" value="2"/>
</dbReference>
<dbReference type="AlphaFoldDB" id="A0A915EHN4"/>
<evidence type="ECO:0000256" key="2">
    <source>
        <dbReference type="ARBA" id="ARBA00022837"/>
    </source>
</evidence>
<dbReference type="FunFam" id="1.10.238.10:FF:000001">
    <property type="entry name" value="Calmodulin 1"/>
    <property type="match status" value="1"/>
</dbReference>
<dbReference type="InterPro" id="IPR018247">
    <property type="entry name" value="EF_Hand_1_Ca_BS"/>
</dbReference>
<dbReference type="GO" id="GO:0005509">
    <property type="term" value="F:calcium ion binding"/>
    <property type="evidence" value="ECO:0007669"/>
    <property type="project" value="InterPro"/>
</dbReference>